<dbReference type="RefSeq" id="WP_207398614.1">
    <property type="nucleotide sequence ID" value="NZ_JABRWO010000013.1"/>
</dbReference>
<keyword evidence="5" id="KW-0378">Hydrolase</keyword>
<keyword evidence="6" id="KW-1185">Reference proteome</keyword>
<protein>
    <recommendedName>
        <fullName evidence="4">phosphoglycolate phosphatase</fullName>
        <ecNumber evidence="4">3.1.3.18</ecNumber>
    </recommendedName>
</protein>
<evidence type="ECO:0000256" key="2">
    <source>
        <dbReference type="ARBA" id="ARBA00004818"/>
    </source>
</evidence>
<evidence type="ECO:0000313" key="5">
    <source>
        <dbReference type="EMBL" id="MBA2117236.1"/>
    </source>
</evidence>
<comment type="caution">
    <text evidence="5">The sequence shown here is derived from an EMBL/GenBank/DDBJ whole genome shotgun (WGS) entry which is preliminary data.</text>
</comment>
<accession>A0A7V8V9R9</accession>
<comment type="pathway">
    <text evidence="2">Organic acid metabolism; glycolate biosynthesis; glycolate from 2-phosphoglycolate: step 1/1.</text>
</comment>
<dbReference type="NCBIfam" id="TIGR01509">
    <property type="entry name" value="HAD-SF-IA-v3"/>
    <property type="match status" value="1"/>
</dbReference>
<dbReference type="NCBIfam" id="TIGR01549">
    <property type="entry name" value="HAD-SF-IA-v1"/>
    <property type="match status" value="1"/>
</dbReference>
<dbReference type="Gene3D" id="3.40.50.1000">
    <property type="entry name" value="HAD superfamily/HAD-like"/>
    <property type="match status" value="1"/>
</dbReference>
<dbReference type="EMBL" id="JABRWO010000013">
    <property type="protein sequence ID" value="MBA2117236.1"/>
    <property type="molecule type" value="Genomic_DNA"/>
</dbReference>
<dbReference type="GO" id="GO:0005829">
    <property type="term" value="C:cytosol"/>
    <property type="evidence" value="ECO:0007669"/>
    <property type="project" value="TreeGrafter"/>
</dbReference>
<reference evidence="5 6" key="1">
    <citation type="submission" date="2020-05" db="EMBL/GenBank/DDBJ databases">
        <title>Bremerella alba sp. nov., a novel planctomycete isolated from the surface of the macroalga Fucus spiralis.</title>
        <authorList>
            <person name="Godinho O."/>
            <person name="Botelho R."/>
            <person name="Albuquerque L."/>
            <person name="Wiegand S."/>
            <person name="Da Costa M.S."/>
            <person name="Lobo-Da-Cunha A."/>
            <person name="Jogler C."/>
            <person name="Lage O.M."/>
        </authorList>
    </citation>
    <scope>NUCLEOTIDE SEQUENCE [LARGE SCALE GENOMIC DNA]</scope>
    <source>
        <strain evidence="5 6">FF15</strain>
    </source>
</reference>
<dbReference type="InterPro" id="IPR041492">
    <property type="entry name" value="HAD_2"/>
</dbReference>
<dbReference type="SFLD" id="SFLDS00003">
    <property type="entry name" value="Haloacid_Dehalogenase"/>
    <property type="match status" value="1"/>
</dbReference>
<dbReference type="GO" id="GO:0008967">
    <property type="term" value="F:phosphoglycolate phosphatase activity"/>
    <property type="evidence" value="ECO:0007669"/>
    <property type="project" value="UniProtKB-EC"/>
</dbReference>
<comment type="similarity">
    <text evidence="3">Belongs to the HAD-like hydrolase superfamily. CbbY/CbbZ/Gph/YieH family.</text>
</comment>
<evidence type="ECO:0000256" key="3">
    <source>
        <dbReference type="ARBA" id="ARBA00006171"/>
    </source>
</evidence>
<dbReference type="InterPro" id="IPR036412">
    <property type="entry name" value="HAD-like_sf"/>
</dbReference>
<dbReference type="Proteomes" id="UP000551616">
    <property type="component" value="Unassembled WGS sequence"/>
</dbReference>
<dbReference type="InterPro" id="IPR006439">
    <property type="entry name" value="HAD-SF_hydro_IA"/>
</dbReference>
<dbReference type="AlphaFoldDB" id="A0A7V8V9R9"/>
<dbReference type="InterPro" id="IPR050155">
    <property type="entry name" value="HAD-like_hydrolase_sf"/>
</dbReference>
<name>A0A7V8V9R9_9BACT</name>
<evidence type="ECO:0000256" key="4">
    <source>
        <dbReference type="ARBA" id="ARBA00013078"/>
    </source>
</evidence>
<comment type="catalytic activity">
    <reaction evidence="1">
        <text>2-phosphoglycolate + H2O = glycolate + phosphate</text>
        <dbReference type="Rhea" id="RHEA:14369"/>
        <dbReference type="ChEBI" id="CHEBI:15377"/>
        <dbReference type="ChEBI" id="CHEBI:29805"/>
        <dbReference type="ChEBI" id="CHEBI:43474"/>
        <dbReference type="ChEBI" id="CHEBI:58033"/>
        <dbReference type="EC" id="3.1.3.18"/>
    </reaction>
</comment>
<dbReference type="SFLD" id="SFLDG01129">
    <property type="entry name" value="C1.5:_HAD__Beta-PGM__Phosphata"/>
    <property type="match status" value="1"/>
</dbReference>
<dbReference type="Pfam" id="PF13419">
    <property type="entry name" value="HAD_2"/>
    <property type="match status" value="1"/>
</dbReference>
<organism evidence="5 6">
    <name type="scientific">Bremerella alba</name>
    <dbReference type="NCBI Taxonomy" id="980252"/>
    <lineage>
        <taxon>Bacteria</taxon>
        <taxon>Pseudomonadati</taxon>
        <taxon>Planctomycetota</taxon>
        <taxon>Planctomycetia</taxon>
        <taxon>Pirellulales</taxon>
        <taxon>Pirellulaceae</taxon>
        <taxon>Bremerella</taxon>
    </lineage>
</organism>
<evidence type="ECO:0000313" key="6">
    <source>
        <dbReference type="Proteomes" id="UP000551616"/>
    </source>
</evidence>
<dbReference type="Gene3D" id="1.10.260.80">
    <property type="match status" value="1"/>
</dbReference>
<gene>
    <name evidence="5" type="primary">gph_3</name>
    <name evidence="5" type="ORF">HOV93_44320</name>
</gene>
<sequence length="205" mass="22847">MTALSHLKGIIFDMDGTLVDSGLDFAAMRAAMGLRPGIPILEQLAELSQDDRAAKEEILHRHELEGAKRASMIDGADRLLQALAQEGRPMAIVTRNSTETTRYTLNFLNIGHYFDIIICREDGPHKPDPWAILEICRRWKLTVDEVVMVGDYELDILSAHNAGCPSVLFTEGKDPSSVDGRELATHIATHFDELYHLLAPREDSI</sequence>
<evidence type="ECO:0000256" key="1">
    <source>
        <dbReference type="ARBA" id="ARBA00000830"/>
    </source>
</evidence>
<dbReference type="PANTHER" id="PTHR43434:SF1">
    <property type="entry name" value="PHOSPHOGLYCOLATE PHOSPHATASE"/>
    <property type="match status" value="1"/>
</dbReference>
<dbReference type="GO" id="GO:0006281">
    <property type="term" value="P:DNA repair"/>
    <property type="evidence" value="ECO:0007669"/>
    <property type="project" value="TreeGrafter"/>
</dbReference>
<dbReference type="EC" id="3.1.3.18" evidence="4"/>
<dbReference type="InterPro" id="IPR023214">
    <property type="entry name" value="HAD_sf"/>
</dbReference>
<dbReference type="SUPFAM" id="SSF56784">
    <property type="entry name" value="HAD-like"/>
    <property type="match status" value="1"/>
</dbReference>
<dbReference type="PANTHER" id="PTHR43434">
    <property type="entry name" value="PHOSPHOGLYCOLATE PHOSPHATASE"/>
    <property type="match status" value="1"/>
</dbReference>
<proteinExistence type="inferred from homology"/>